<evidence type="ECO:0000313" key="1">
    <source>
        <dbReference type="EMBL" id="MEE2040915.1"/>
    </source>
</evidence>
<sequence>MATVTIYRTDGSTQTITGVVEEDTAQYDSLPFTDPNVVRTEITF</sequence>
<dbReference type="EMBL" id="JAUZMY010000037">
    <property type="protein sequence ID" value="MEE2040915.1"/>
    <property type="molecule type" value="Genomic_DNA"/>
</dbReference>
<gene>
    <name evidence="1" type="ORF">Q8791_27210</name>
</gene>
<protein>
    <submittedName>
        <fullName evidence="1">Uncharacterized protein</fullName>
    </submittedName>
</protein>
<name>A0ABU7KFA0_9ACTN</name>
<proteinExistence type="predicted"/>
<accession>A0ABU7KFA0</accession>
<reference evidence="1 2" key="1">
    <citation type="submission" date="2023-08" db="EMBL/GenBank/DDBJ databases">
        <authorList>
            <person name="Girao M."/>
            <person name="Carvalho M.F."/>
        </authorList>
    </citation>
    <scope>NUCLEOTIDE SEQUENCE [LARGE SCALE GENOMIC DNA]</scope>
    <source>
        <strain evidence="1 2">CT-R113</strain>
    </source>
</reference>
<organism evidence="1 2">
    <name type="scientific">Nocardiopsis codii</name>
    <dbReference type="NCBI Taxonomy" id="3065942"/>
    <lineage>
        <taxon>Bacteria</taxon>
        <taxon>Bacillati</taxon>
        <taxon>Actinomycetota</taxon>
        <taxon>Actinomycetes</taxon>
        <taxon>Streptosporangiales</taxon>
        <taxon>Nocardiopsidaceae</taxon>
        <taxon>Nocardiopsis</taxon>
    </lineage>
</organism>
<dbReference type="Proteomes" id="UP001356095">
    <property type="component" value="Unassembled WGS sequence"/>
</dbReference>
<keyword evidence="2" id="KW-1185">Reference proteome</keyword>
<evidence type="ECO:0000313" key="2">
    <source>
        <dbReference type="Proteomes" id="UP001356095"/>
    </source>
</evidence>
<dbReference type="RefSeq" id="WP_330094679.1">
    <property type="nucleotide sequence ID" value="NZ_JAUZMY010000037.1"/>
</dbReference>
<comment type="caution">
    <text evidence="1">The sequence shown here is derived from an EMBL/GenBank/DDBJ whole genome shotgun (WGS) entry which is preliminary data.</text>
</comment>